<dbReference type="GO" id="GO:0071222">
    <property type="term" value="P:cellular response to lipopolysaccharide"/>
    <property type="evidence" value="ECO:0007669"/>
    <property type="project" value="Ensembl"/>
</dbReference>
<dbReference type="GeneTree" id="ENSGT00940000161739"/>
<reference evidence="6" key="2">
    <citation type="submission" date="2025-08" db="UniProtKB">
        <authorList>
            <consortium name="Ensembl"/>
        </authorList>
    </citation>
    <scope>IDENTIFICATION</scope>
</reference>
<reference evidence="7" key="1">
    <citation type="submission" date="2011-12" db="EMBL/GenBank/DDBJ databases">
        <title>The Draft Genome of Lepisosteus oculatus.</title>
        <authorList>
            <consortium name="The Broad Institute Genome Assembly &amp; Analysis Group"/>
            <consortium name="Computational R&amp;D Group"/>
            <consortium name="and Sequencing Platform"/>
            <person name="Di Palma F."/>
            <person name="Alfoldi J."/>
            <person name="Johnson J."/>
            <person name="Berlin A."/>
            <person name="Gnerre S."/>
            <person name="Jaffe D."/>
            <person name="MacCallum I."/>
            <person name="Young S."/>
            <person name="Walker B.J."/>
            <person name="Lander E.S."/>
            <person name="Lindblad-Toh K."/>
        </authorList>
    </citation>
    <scope>NUCLEOTIDE SEQUENCE [LARGE SCALE GENOMIC DNA]</scope>
</reference>
<dbReference type="Pfam" id="PF06083">
    <property type="entry name" value="IL17"/>
    <property type="match status" value="1"/>
</dbReference>
<dbReference type="FunCoup" id="W5MYA9">
    <property type="interactions" value="565"/>
</dbReference>
<dbReference type="InParanoid" id="W5MYA9"/>
<dbReference type="Gene3D" id="2.10.90.10">
    <property type="entry name" value="Cystine-knot cytokines"/>
    <property type="match status" value="1"/>
</dbReference>
<dbReference type="PRINTS" id="PR01932">
    <property type="entry name" value="INTRLEUKIN17"/>
</dbReference>
<sequence length="117" mass="12828">TCPASGRPAPDTKSRLPVNLLSISPWAYRISHDPSRYPRYIPEAYCLCQGCLSGPRGQESMLYRSTPVYMPAVVLRRAPSCAGGRYAYAESYVSLAVGCTCVPQLDRPGNDTWSRPA</sequence>
<name>W5MYA9_LEPOC</name>
<evidence type="ECO:0000313" key="7">
    <source>
        <dbReference type="Proteomes" id="UP000018468"/>
    </source>
</evidence>
<proteinExistence type="inferred from homology"/>
<evidence type="ECO:0000256" key="4">
    <source>
        <dbReference type="ARBA" id="ARBA00022525"/>
    </source>
</evidence>
<dbReference type="Proteomes" id="UP000018468">
    <property type="component" value="Linkage group LG17"/>
</dbReference>
<dbReference type="eggNOG" id="ENOG502RXIG">
    <property type="taxonomic scope" value="Eukaryota"/>
</dbReference>
<organism evidence="6 7">
    <name type="scientific">Lepisosteus oculatus</name>
    <name type="common">Spotted gar</name>
    <dbReference type="NCBI Taxonomy" id="7918"/>
    <lineage>
        <taxon>Eukaryota</taxon>
        <taxon>Metazoa</taxon>
        <taxon>Chordata</taxon>
        <taxon>Craniata</taxon>
        <taxon>Vertebrata</taxon>
        <taxon>Euteleostomi</taxon>
        <taxon>Actinopterygii</taxon>
        <taxon>Neopterygii</taxon>
        <taxon>Holostei</taxon>
        <taxon>Semionotiformes</taxon>
        <taxon>Lepisosteidae</taxon>
        <taxon>Lepisosteus</taxon>
    </lineage>
</organism>
<keyword evidence="4" id="KW-0964">Secreted</keyword>
<evidence type="ECO:0000256" key="2">
    <source>
        <dbReference type="ARBA" id="ARBA00007236"/>
    </source>
</evidence>
<keyword evidence="3" id="KW-0202">Cytokine</keyword>
<dbReference type="GO" id="GO:0006954">
    <property type="term" value="P:inflammatory response"/>
    <property type="evidence" value="ECO:0007669"/>
    <property type="project" value="InterPro"/>
</dbReference>
<comment type="similarity">
    <text evidence="2">Belongs to the IL-17 family.</text>
</comment>
<protein>
    <submittedName>
        <fullName evidence="6">Interleukin 17d</fullName>
    </submittedName>
</protein>
<dbReference type="SUPFAM" id="SSF57501">
    <property type="entry name" value="Cystine-knot cytokines"/>
    <property type="match status" value="1"/>
</dbReference>
<evidence type="ECO:0000256" key="3">
    <source>
        <dbReference type="ARBA" id="ARBA00022514"/>
    </source>
</evidence>
<dbReference type="InterPro" id="IPR010345">
    <property type="entry name" value="IL-17_fam"/>
</dbReference>
<dbReference type="STRING" id="7918.ENSLOCP00000013368"/>
<dbReference type="GO" id="GO:0005615">
    <property type="term" value="C:extracellular space"/>
    <property type="evidence" value="ECO:0007669"/>
    <property type="project" value="UniProtKB-KW"/>
</dbReference>
<dbReference type="AlphaFoldDB" id="W5MYA9"/>
<dbReference type="EMBL" id="AHAT01003646">
    <property type="status" value="NOT_ANNOTATED_CDS"/>
    <property type="molecule type" value="Genomic_DNA"/>
</dbReference>
<dbReference type="Bgee" id="ENSLOCG00000010904">
    <property type="expression patterns" value="Expressed in zone of skin and 9 other cell types or tissues"/>
</dbReference>
<comment type="subcellular location">
    <subcellularLocation>
        <location evidence="1">Secreted</location>
    </subcellularLocation>
</comment>
<dbReference type="InterPro" id="IPR029034">
    <property type="entry name" value="Cystine-knot_cytokine"/>
</dbReference>
<evidence type="ECO:0000256" key="1">
    <source>
        <dbReference type="ARBA" id="ARBA00004613"/>
    </source>
</evidence>
<dbReference type="Ensembl" id="ENSLOCT00000013396.1">
    <property type="protein sequence ID" value="ENSLOCP00000013368.1"/>
    <property type="gene ID" value="ENSLOCG00000010904.1"/>
</dbReference>
<keyword evidence="5" id="KW-0732">Signal</keyword>
<evidence type="ECO:0000256" key="5">
    <source>
        <dbReference type="ARBA" id="ARBA00022729"/>
    </source>
</evidence>
<dbReference type="InterPro" id="IPR020440">
    <property type="entry name" value="IL-17_chr"/>
</dbReference>
<dbReference type="HOGENOM" id="CLU_100619_2_0_1"/>
<keyword evidence="7" id="KW-1185">Reference proteome</keyword>
<dbReference type="GO" id="GO:0005125">
    <property type="term" value="F:cytokine activity"/>
    <property type="evidence" value="ECO:0007669"/>
    <property type="project" value="UniProtKB-KW"/>
</dbReference>
<accession>W5MYA9</accession>
<reference evidence="6" key="3">
    <citation type="submission" date="2025-09" db="UniProtKB">
        <authorList>
            <consortium name="Ensembl"/>
        </authorList>
    </citation>
    <scope>IDENTIFICATION</scope>
</reference>
<dbReference type="OMA" id="MNLYYLL"/>
<evidence type="ECO:0000313" key="6">
    <source>
        <dbReference type="Ensembl" id="ENSLOCP00000013368.1"/>
    </source>
</evidence>